<evidence type="ECO:0000313" key="2">
    <source>
        <dbReference type="Proteomes" id="UP001158986"/>
    </source>
</evidence>
<comment type="caution">
    <text evidence="1">The sequence shown here is derived from an EMBL/GenBank/DDBJ whole genome shotgun (WGS) entry which is preliminary data.</text>
</comment>
<sequence length="172" mass="19981">MSLKRVTQLQNEVTPKPAFVRYCNVIYVLNVSIWTFNDPVKVLASLFNLERARLIHQGKVLKKGDVWPGSVVQLFGTPKGAVQTITRGNYMAWLRSEWLQQVKHIISCPFSILLDFFQSLFGKVEEQRGQRGYVQSGLEGEVRETWSMQYRRNEIQSRQNVVDSYSDMFFLV</sequence>
<accession>A0ABN8CUY3</accession>
<dbReference type="EMBL" id="CAKLCB010000215">
    <property type="protein sequence ID" value="CAH0516928.1"/>
    <property type="molecule type" value="Genomic_DNA"/>
</dbReference>
<evidence type="ECO:0000313" key="1">
    <source>
        <dbReference type="EMBL" id="CAH0516928.1"/>
    </source>
</evidence>
<protein>
    <submittedName>
        <fullName evidence="1">Uncharacterized protein</fullName>
    </submittedName>
</protein>
<keyword evidence="2" id="KW-1185">Reference proteome</keyword>
<organism evidence="1 2">
    <name type="scientific">Peronospora belbahrii</name>
    <dbReference type="NCBI Taxonomy" id="622444"/>
    <lineage>
        <taxon>Eukaryota</taxon>
        <taxon>Sar</taxon>
        <taxon>Stramenopiles</taxon>
        <taxon>Oomycota</taxon>
        <taxon>Peronosporomycetes</taxon>
        <taxon>Peronosporales</taxon>
        <taxon>Peronosporaceae</taxon>
        <taxon>Peronospora</taxon>
    </lineage>
</organism>
<proteinExistence type="predicted"/>
<gene>
    <name evidence="1" type="ORF">PBS001_LOCUS3564</name>
</gene>
<name>A0ABN8CUY3_9STRA</name>
<reference evidence="1 2" key="1">
    <citation type="submission" date="2021-11" db="EMBL/GenBank/DDBJ databases">
        <authorList>
            <person name="Islam A."/>
            <person name="Islam S."/>
            <person name="Flora M.S."/>
            <person name="Rahman M."/>
            <person name="Ziaur R.M."/>
            <person name="Epstein J.H."/>
            <person name="Hassan M."/>
            <person name="Klassen M."/>
            <person name="Woodard K."/>
            <person name="Webb A."/>
            <person name="Webby R.J."/>
            <person name="El Zowalaty M.E."/>
        </authorList>
    </citation>
    <scope>NUCLEOTIDE SEQUENCE [LARGE SCALE GENOMIC DNA]</scope>
    <source>
        <strain evidence="1">Pbs1</strain>
    </source>
</reference>
<dbReference type="Proteomes" id="UP001158986">
    <property type="component" value="Unassembled WGS sequence"/>
</dbReference>